<dbReference type="InterPro" id="IPR025857">
    <property type="entry name" value="MacB_PCD"/>
</dbReference>
<feature type="transmembrane region" description="Helical" evidence="7">
    <location>
        <begin position="21"/>
        <end position="45"/>
    </location>
</feature>
<keyword evidence="5 7" id="KW-1133">Transmembrane helix</keyword>
<dbReference type="Proteomes" id="UP000276603">
    <property type="component" value="Unassembled WGS sequence"/>
</dbReference>
<name>A0A3B0CAA6_9FLAO</name>
<dbReference type="PANTHER" id="PTHR30489:SF0">
    <property type="entry name" value="LIPOPROTEIN-RELEASING SYSTEM TRANSMEMBRANE PROTEIN LOLE"/>
    <property type="match status" value="1"/>
</dbReference>
<dbReference type="OrthoDB" id="1522670at2"/>
<dbReference type="Pfam" id="PF02687">
    <property type="entry name" value="FtsX"/>
    <property type="match status" value="1"/>
</dbReference>
<evidence type="ECO:0000256" key="7">
    <source>
        <dbReference type="SAM" id="Phobius"/>
    </source>
</evidence>
<protein>
    <submittedName>
        <fullName evidence="10">ABC transporter permease</fullName>
    </submittedName>
</protein>
<dbReference type="AlphaFoldDB" id="A0A3B0CAA6"/>
<evidence type="ECO:0000256" key="4">
    <source>
        <dbReference type="ARBA" id="ARBA00022692"/>
    </source>
</evidence>
<evidence type="ECO:0000313" key="11">
    <source>
        <dbReference type="Proteomes" id="UP000276603"/>
    </source>
</evidence>
<organism evidence="10 11">
    <name type="scientific">Ulvibacterium marinum</name>
    <dbReference type="NCBI Taxonomy" id="2419782"/>
    <lineage>
        <taxon>Bacteria</taxon>
        <taxon>Pseudomonadati</taxon>
        <taxon>Bacteroidota</taxon>
        <taxon>Flavobacteriia</taxon>
        <taxon>Flavobacteriales</taxon>
        <taxon>Flavobacteriaceae</taxon>
        <taxon>Ulvibacterium</taxon>
    </lineage>
</organism>
<sequence length="413" mass="46819">MNFEYFIAKRLITGKEHKVSISAPIIKIAIAAIALGILMMLIAIATGQGLKEKIREKVSAFNGHVQIYNYDNNNSEVSVVPVSLEQDFYPEFKSVEGISHIQAVASKGGIIRTEETFEGIIAKGVGEDYNWDVFKEYLVDGQLPDYTGKLNDEVLLSLRMASRLRFKVGDSFFAFFLKDGDASKTPNQRRFKITGIYDSGFEEIDSKYIFVDIRHIQRMNKWTENQVGNFEIFLDSFDDIDAKASEIYGKTLSNLDTQTITSKYFKIFEWIGLFDFNIALIIGIMVIVGGINMITALLVLILERIQMIGILKALGSPNWSIRKVFLYNAAYLIAVGLFWGNAIGLILLWLQQKFMIFKFPNPEEYYIEYIPVSIDLPTILILNVGVLILCLLMLLLPSYAITRITPVKAIQFE</sequence>
<keyword evidence="11" id="KW-1185">Reference proteome</keyword>
<dbReference type="RefSeq" id="WP_120712544.1">
    <property type="nucleotide sequence ID" value="NZ_RBCJ01000003.1"/>
</dbReference>
<keyword evidence="3" id="KW-1003">Cell membrane</keyword>
<dbReference type="Pfam" id="PF12704">
    <property type="entry name" value="MacB_PCD"/>
    <property type="match status" value="1"/>
</dbReference>
<comment type="caution">
    <text evidence="10">The sequence shown here is derived from an EMBL/GenBank/DDBJ whole genome shotgun (WGS) entry which is preliminary data.</text>
</comment>
<evidence type="ECO:0000259" key="9">
    <source>
        <dbReference type="Pfam" id="PF12704"/>
    </source>
</evidence>
<reference evidence="10 11" key="1">
    <citation type="submission" date="2018-10" db="EMBL/GenBank/DDBJ databases">
        <title>Ulvibacterium marinum gen. nov., sp. nov., a novel marine bacterium of the family Flavobacteriaceae, isolated from a culture of the green alga Ulva prolifera.</title>
        <authorList>
            <person name="Zhang Z."/>
        </authorList>
    </citation>
    <scope>NUCLEOTIDE SEQUENCE [LARGE SCALE GENOMIC DNA]</scope>
    <source>
        <strain evidence="10 11">CCMM003</strain>
    </source>
</reference>
<evidence type="ECO:0000256" key="1">
    <source>
        <dbReference type="ARBA" id="ARBA00004651"/>
    </source>
</evidence>
<dbReference type="InterPro" id="IPR003838">
    <property type="entry name" value="ABC3_permease_C"/>
</dbReference>
<evidence type="ECO:0000256" key="6">
    <source>
        <dbReference type="ARBA" id="ARBA00023136"/>
    </source>
</evidence>
<feature type="transmembrane region" description="Helical" evidence="7">
    <location>
        <begin position="278"/>
        <end position="303"/>
    </location>
</feature>
<comment type="similarity">
    <text evidence="2">Belongs to the ABC-4 integral membrane protein family. LolC/E subfamily.</text>
</comment>
<dbReference type="InterPro" id="IPR051447">
    <property type="entry name" value="Lipoprotein-release_system"/>
</dbReference>
<dbReference type="GO" id="GO:0044874">
    <property type="term" value="P:lipoprotein localization to outer membrane"/>
    <property type="evidence" value="ECO:0007669"/>
    <property type="project" value="TreeGrafter"/>
</dbReference>
<keyword evidence="4 7" id="KW-0812">Transmembrane</keyword>
<comment type="subcellular location">
    <subcellularLocation>
        <location evidence="1">Cell membrane</location>
        <topology evidence="1">Multi-pass membrane protein</topology>
    </subcellularLocation>
</comment>
<feature type="domain" description="ABC3 transporter permease C-terminal" evidence="8">
    <location>
        <begin position="280"/>
        <end position="406"/>
    </location>
</feature>
<feature type="transmembrane region" description="Helical" evidence="7">
    <location>
        <begin position="324"/>
        <end position="350"/>
    </location>
</feature>
<proteinExistence type="inferred from homology"/>
<feature type="domain" description="MacB-like periplasmic core" evidence="9">
    <location>
        <begin position="28"/>
        <end position="245"/>
    </location>
</feature>
<evidence type="ECO:0000259" key="8">
    <source>
        <dbReference type="Pfam" id="PF02687"/>
    </source>
</evidence>
<feature type="transmembrane region" description="Helical" evidence="7">
    <location>
        <begin position="370"/>
        <end position="396"/>
    </location>
</feature>
<accession>A0A3B0CAA6</accession>
<dbReference type="PANTHER" id="PTHR30489">
    <property type="entry name" value="LIPOPROTEIN-RELEASING SYSTEM TRANSMEMBRANE PROTEIN LOLE"/>
    <property type="match status" value="1"/>
</dbReference>
<keyword evidence="6 7" id="KW-0472">Membrane</keyword>
<dbReference type="GO" id="GO:0098797">
    <property type="term" value="C:plasma membrane protein complex"/>
    <property type="evidence" value="ECO:0007669"/>
    <property type="project" value="TreeGrafter"/>
</dbReference>
<gene>
    <name evidence="10" type="ORF">D7Z94_15760</name>
</gene>
<evidence type="ECO:0000313" key="10">
    <source>
        <dbReference type="EMBL" id="RKN79736.1"/>
    </source>
</evidence>
<evidence type="ECO:0000256" key="5">
    <source>
        <dbReference type="ARBA" id="ARBA00022989"/>
    </source>
</evidence>
<evidence type="ECO:0000256" key="3">
    <source>
        <dbReference type="ARBA" id="ARBA00022475"/>
    </source>
</evidence>
<dbReference type="EMBL" id="RBCJ01000003">
    <property type="protein sequence ID" value="RKN79736.1"/>
    <property type="molecule type" value="Genomic_DNA"/>
</dbReference>
<evidence type="ECO:0000256" key="2">
    <source>
        <dbReference type="ARBA" id="ARBA00005236"/>
    </source>
</evidence>